<accession>A0A2T0KH01</accession>
<dbReference type="Gene3D" id="3.30.530.20">
    <property type="match status" value="1"/>
</dbReference>
<evidence type="ECO:0000259" key="3">
    <source>
        <dbReference type="Pfam" id="PF12680"/>
    </source>
</evidence>
<reference evidence="4 5" key="1">
    <citation type="submission" date="2018-03" db="EMBL/GenBank/DDBJ databases">
        <title>Genomic Encyclopedia of Archaeal and Bacterial Type Strains, Phase II (KMG-II): from individual species to whole genera.</title>
        <authorList>
            <person name="Goeker M."/>
        </authorList>
    </citation>
    <scope>NUCLEOTIDE SEQUENCE [LARGE SCALE GENOMIC DNA]</scope>
    <source>
        <strain evidence="4 5">DSM 43146</strain>
    </source>
</reference>
<comment type="similarity">
    <text evidence="1">Belongs to the AHA1 family.</text>
</comment>
<evidence type="ECO:0000259" key="2">
    <source>
        <dbReference type="Pfam" id="PF08327"/>
    </source>
</evidence>
<keyword evidence="5" id="KW-1185">Reference proteome</keyword>
<dbReference type="InterPro" id="IPR013538">
    <property type="entry name" value="ASHA1/2-like_C"/>
</dbReference>
<dbReference type="Pfam" id="PF08327">
    <property type="entry name" value="AHSA1"/>
    <property type="match status" value="1"/>
</dbReference>
<dbReference type="InterPro" id="IPR023393">
    <property type="entry name" value="START-like_dom_sf"/>
</dbReference>
<proteinExistence type="inferred from homology"/>
<sequence>MTHTRPHNDELIAHRHLPATPQRVWTALTTPTGIAAFWGGTHATVPADSVTIDPRPGGELTLDTRAPDGTTHQLRFVYITLTAPKELVFDEPHTGIRTTITIDATDHGSELTVHQRRLPPELQTTQATDGLTAILDALATHLTATAQRHLVAEYFDGFRTSDHPRILATLTDDITWVIHGHRTTHGKTDFDSEIENPAFTGSPRLDIHRTHEDGPVVITTGEGHGTSTEHGPFRFAFNDLFTFRDGLIARVDSYVVPLT</sequence>
<dbReference type="RefSeq" id="WP_106317566.1">
    <property type="nucleotide sequence ID" value="NZ_BOMO01000020.1"/>
</dbReference>
<dbReference type="InterPro" id="IPR037401">
    <property type="entry name" value="SnoaL-like"/>
</dbReference>
<feature type="domain" description="Activator of Hsp90 ATPase homologue 1/2-like C-terminal" evidence="2">
    <location>
        <begin position="19"/>
        <end position="142"/>
    </location>
</feature>
<protein>
    <submittedName>
        <fullName evidence="4">Uncharacterized protein YndB with AHSA1/START domain</fullName>
    </submittedName>
</protein>
<comment type="caution">
    <text evidence="4">The sequence shown here is derived from an EMBL/GenBank/DDBJ whole genome shotgun (WGS) entry which is preliminary data.</text>
</comment>
<organism evidence="4 5">
    <name type="scientific">Actinoplanes italicus</name>
    <dbReference type="NCBI Taxonomy" id="113567"/>
    <lineage>
        <taxon>Bacteria</taxon>
        <taxon>Bacillati</taxon>
        <taxon>Actinomycetota</taxon>
        <taxon>Actinomycetes</taxon>
        <taxon>Micromonosporales</taxon>
        <taxon>Micromonosporaceae</taxon>
        <taxon>Actinoplanes</taxon>
    </lineage>
</organism>
<evidence type="ECO:0000256" key="1">
    <source>
        <dbReference type="ARBA" id="ARBA00006817"/>
    </source>
</evidence>
<dbReference type="Pfam" id="PF12680">
    <property type="entry name" value="SnoaL_2"/>
    <property type="match status" value="1"/>
</dbReference>
<feature type="domain" description="SnoaL-like" evidence="3">
    <location>
        <begin position="151"/>
        <end position="251"/>
    </location>
</feature>
<dbReference type="CDD" id="cd07814">
    <property type="entry name" value="SRPBCC_CalC_Aha1-like"/>
    <property type="match status" value="1"/>
</dbReference>
<dbReference type="Proteomes" id="UP000239415">
    <property type="component" value="Unassembled WGS sequence"/>
</dbReference>
<name>A0A2T0KH01_9ACTN</name>
<dbReference type="OrthoDB" id="3365660at2"/>
<dbReference type="Gene3D" id="3.10.450.50">
    <property type="match status" value="1"/>
</dbReference>
<dbReference type="AlphaFoldDB" id="A0A2T0KH01"/>
<evidence type="ECO:0000313" key="5">
    <source>
        <dbReference type="Proteomes" id="UP000239415"/>
    </source>
</evidence>
<gene>
    <name evidence="4" type="ORF">CLV67_104226</name>
</gene>
<evidence type="ECO:0000313" key="4">
    <source>
        <dbReference type="EMBL" id="PRX22698.1"/>
    </source>
</evidence>
<dbReference type="SUPFAM" id="SSF54427">
    <property type="entry name" value="NTF2-like"/>
    <property type="match status" value="1"/>
</dbReference>
<dbReference type="InterPro" id="IPR032710">
    <property type="entry name" value="NTF2-like_dom_sf"/>
</dbReference>
<dbReference type="SUPFAM" id="SSF55961">
    <property type="entry name" value="Bet v1-like"/>
    <property type="match status" value="1"/>
</dbReference>
<dbReference type="EMBL" id="PVMZ01000004">
    <property type="protein sequence ID" value="PRX22698.1"/>
    <property type="molecule type" value="Genomic_DNA"/>
</dbReference>